<dbReference type="OrthoDB" id="2410130at2759"/>
<name>A0A9N8Z1A2_9GLOM</name>
<keyword evidence="1" id="KW-0472">Membrane</keyword>
<comment type="caution">
    <text evidence="2">The sequence shown here is derived from an EMBL/GenBank/DDBJ whole genome shotgun (WGS) entry which is preliminary data.</text>
</comment>
<proteinExistence type="predicted"/>
<keyword evidence="3" id="KW-1185">Reference proteome</keyword>
<protein>
    <submittedName>
        <fullName evidence="2">3104_t:CDS:1</fullName>
    </submittedName>
</protein>
<sequence>MANLYDIIHGAAGLCQQYRSAYSLQQIPEEPLTVCDTYIASITFCSLIVFTFMITTWIAWKVQIEKKSKVQHVKKVKIIKYLQNSESKEAARFIRIEQHGSVNEKVVLDVNCDLEMNKVVNGDDCKQDGSIC</sequence>
<feature type="transmembrane region" description="Helical" evidence="1">
    <location>
        <begin position="38"/>
        <end position="60"/>
    </location>
</feature>
<evidence type="ECO:0000313" key="2">
    <source>
        <dbReference type="EMBL" id="CAG8459298.1"/>
    </source>
</evidence>
<accession>A0A9N8Z1A2</accession>
<organism evidence="2 3">
    <name type="scientific">Cetraspora pellucida</name>
    <dbReference type="NCBI Taxonomy" id="1433469"/>
    <lineage>
        <taxon>Eukaryota</taxon>
        <taxon>Fungi</taxon>
        <taxon>Fungi incertae sedis</taxon>
        <taxon>Mucoromycota</taxon>
        <taxon>Glomeromycotina</taxon>
        <taxon>Glomeromycetes</taxon>
        <taxon>Diversisporales</taxon>
        <taxon>Gigasporaceae</taxon>
        <taxon>Cetraspora</taxon>
    </lineage>
</organism>
<dbReference type="Proteomes" id="UP000789759">
    <property type="component" value="Unassembled WGS sequence"/>
</dbReference>
<evidence type="ECO:0000313" key="3">
    <source>
        <dbReference type="Proteomes" id="UP000789759"/>
    </source>
</evidence>
<reference evidence="2" key="1">
    <citation type="submission" date="2021-06" db="EMBL/GenBank/DDBJ databases">
        <authorList>
            <person name="Kallberg Y."/>
            <person name="Tangrot J."/>
            <person name="Rosling A."/>
        </authorList>
    </citation>
    <scope>NUCLEOTIDE SEQUENCE</scope>
    <source>
        <strain evidence="2">FL966</strain>
    </source>
</reference>
<keyword evidence="1" id="KW-1133">Transmembrane helix</keyword>
<dbReference type="EMBL" id="CAJVQA010000158">
    <property type="protein sequence ID" value="CAG8459298.1"/>
    <property type="molecule type" value="Genomic_DNA"/>
</dbReference>
<evidence type="ECO:0000256" key="1">
    <source>
        <dbReference type="SAM" id="Phobius"/>
    </source>
</evidence>
<keyword evidence="1" id="KW-0812">Transmembrane</keyword>
<gene>
    <name evidence="2" type="ORF">CPELLU_LOCUS545</name>
</gene>
<dbReference type="AlphaFoldDB" id="A0A9N8Z1A2"/>